<accession>A0AAN7YVQ0</accession>
<feature type="compositionally biased region" description="Basic and acidic residues" evidence="1">
    <location>
        <begin position="94"/>
        <end position="104"/>
    </location>
</feature>
<dbReference type="EMBL" id="JAWHQM010000004">
    <property type="protein sequence ID" value="KAK5626840.1"/>
    <property type="molecule type" value="Genomic_DNA"/>
</dbReference>
<feature type="region of interest" description="Disordered" evidence="1">
    <location>
        <begin position="1"/>
        <end position="115"/>
    </location>
</feature>
<protein>
    <submittedName>
        <fullName evidence="2">Uncharacterized protein</fullName>
    </submittedName>
</protein>
<evidence type="ECO:0000313" key="2">
    <source>
        <dbReference type="EMBL" id="KAK5626840.1"/>
    </source>
</evidence>
<evidence type="ECO:0000256" key="1">
    <source>
        <dbReference type="SAM" id="MobiDB-lite"/>
    </source>
</evidence>
<comment type="caution">
    <text evidence="2">The sequence shown here is derived from an EMBL/GenBank/DDBJ whole genome shotgun (WGS) entry which is preliminary data.</text>
</comment>
<reference evidence="2 3" key="1">
    <citation type="submission" date="2023-10" db="EMBL/GenBank/DDBJ databases">
        <title>Draft genome sequence of Xylaria bambusicola isolate GMP-LS, the root and basal stem rot pathogen of sugarcane in Indonesia.</title>
        <authorList>
            <person name="Selvaraj P."/>
            <person name="Muralishankar V."/>
            <person name="Muruganantham S."/>
            <person name="Sp S."/>
            <person name="Haryani S."/>
            <person name="Lau K.J.X."/>
            <person name="Naqvi N.I."/>
        </authorList>
    </citation>
    <scope>NUCLEOTIDE SEQUENCE [LARGE SCALE GENOMIC DNA]</scope>
    <source>
        <strain evidence="2">GMP-LS</strain>
    </source>
</reference>
<feature type="compositionally biased region" description="Low complexity" evidence="1">
    <location>
        <begin position="76"/>
        <end position="89"/>
    </location>
</feature>
<name>A0AAN7YVQ0_9PEZI</name>
<feature type="compositionally biased region" description="Basic and acidic residues" evidence="1">
    <location>
        <begin position="40"/>
        <end position="55"/>
    </location>
</feature>
<proteinExistence type="predicted"/>
<gene>
    <name evidence="2" type="ORF">RRF57_002555</name>
</gene>
<feature type="compositionally biased region" description="Basic residues" evidence="1">
    <location>
        <begin position="1"/>
        <end position="11"/>
    </location>
</feature>
<sequence>MPSLKSLRRSARGLVGEKVRGTTGAGEAQDSGVTIPELNNVRERPRQDSTKRAFLRELITTSKAKLGSHRVPAINDGGSSDDTSSSSSGSGSGRSDRSDHDAEKTTSATVSETSY</sequence>
<dbReference type="Proteomes" id="UP001305414">
    <property type="component" value="Unassembled WGS sequence"/>
</dbReference>
<feature type="compositionally biased region" description="Polar residues" evidence="1">
    <location>
        <begin position="105"/>
        <end position="115"/>
    </location>
</feature>
<keyword evidence="3" id="KW-1185">Reference proteome</keyword>
<evidence type="ECO:0000313" key="3">
    <source>
        <dbReference type="Proteomes" id="UP001305414"/>
    </source>
</evidence>
<dbReference type="AlphaFoldDB" id="A0AAN7YVQ0"/>
<organism evidence="2 3">
    <name type="scientific">Xylaria bambusicola</name>
    <dbReference type="NCBI Taxonomy" id="326684"/>
    <lineage>
        <taxon>Eukaryota</taxon>
        <taxon>Fungi</taxon>
        <taxon>Dikarya</taxon>
        <taxon>Ascomycota</taxon>
        <taxon>Pezizomycotina</taxon>
        <taxon>Sordariomycetes</taxon>
        <taxon>Xylariomycetidae</taxon>
        <taxon>Xylariales</taxon>
        <taxon>Xylariaceae</taxon>
        <taxon>Xylaria</taxon>
    </lineage>
</organism>